<keyword evidence="3" id="KW-0378">Hydrolase</keyword>
<dbReference type="AlphaFoldDB" id="A0A4V4U9H4"/>
<dbReference type="RefSeq" id="WP_136691456.1">
    <property type="nucleotide sequence ID" value="NZ_SSHH01000001.1"/>
</dbReference>
<dbReference type="PANTHER" id="PTHR21240">
    <property type="entry name" value="2-AMINO-3-CARBOXYLMUCONATE-6-SEMIALDEHYDE DECARBOXYLASE"/>
    <property type="match status" value="1"/>
</dbReference>
<evidence type="ECO:0000313" key="3">
    <source>
        <dbReference type="EMBL" id="TIX50937.1"/>
    </source>
</evidence>
<protein>
    <submittedName>
        <fullName evidence="3">Amidohydrolase</fullName>
    </submittedName>
</protein>
<dbReference type="OrthoDB" id="9787654at2"/>
<evidence type="ECO:0000256" key="1">
    <source>
        <dbReference type="ARBA" id="ARBA00023239"/>
    </source>
</evidence>
<gene>
    <name evidence="3" type="ORF">E5222_00120</name>
</gene>
<keyword evidence="1" id="KW-0456">Lyase</keyword>
<evidence type="ECO:0000259" key="2">
    <source>
        <dbReference type="Pfam" id="PF04909"/>
    </source>
</evidence>
<organism evidence="3 4">
    <name type="scientific">Alteraurantiacibacter aquimixticola</name>
    <dbReference type="NCBI Taxonomy" id="2489173"/>
    <lineage>
        <taxon>Bacteria</taxon>
        <taxon>Pseudomonadati</taxon>
        <taxon>Pseudomonadota</taxon>
        <taxon>Alphaproteobacteria</taxon>
        <taxon>Sphingomonadales</taxon>
        <taxon>Erythrobacteraceae</taxon>
        <taxon>Alteraurantiacibacter</taxon>
    </lineage>
</organism>
<comment type="caution">
    <text evidence="3">The sequence shown here is derived from an EMBL/GenBank/DDBJ whole genome shotgun (WGS) entry which is preliminary data.</text>
</comment>
<dbReference type="GO" id="GO:0016831">
    <property type="term" value="F:carboxy-lyase activity"/>
    <property type="evidence" value="ECO:0007669"/>
    <property type="project" value="InterPro"/>
</dbReference>
<proteinExistence type="predicted"/>
<dbReference type="Pfam" id="PF04909">
    <property type="entry name" value="Amidohydro_2"/>
    <property type="match status" value="1"/>
</dbReference>
<dbReference type="SUPFAM" id="SSF51556">
    <property type="entry name" value="Metallo-dependent hydrolases"/>
    <property type="match status" value="1"/>
</dbReference>
<accession>A0A4V4U9H4</accession>
<reference evidence="3 4" key="1">
    <citation type="submission" date="2019-04" db="EMBL/GenBank/DDBJ databases">
        <title>Altererythrobacter aquimixticola sp. nov., isolated from sediment of junction between the ocean and a freshwater spring.</title>
        <authorList>
            <person name="Yoon J.-H."/>
        </authorList>
    </citation>
    <scope>NUCLEOTIDE SEQUENCE [LARGE SCALE GENOMIC DNA]</scope>
    <source>
        <strain evidence="3 4">SSKS-13</strain>
    </source>
</reference>
<dbReference type="EMBL" id="SSHH01000001">
    <property type="protein sequence ID" value="TIX50937.1"/>
    <property type="molecule type" value="Genomic_DNA"/>
</dbReference>
<dbReference type="InterPro" id="IPR032466">
    <property type="entry name" value="Metal_Hydrolase"/>
</dbReference>
<feature type="domain" description="Amidohydrolase-related" evidence="2">
    <location>
        <begin position="6"/>
        <end position="305"/>
    </location>
</feature>
<dbReference type="InterPro" id="IPR006680">
    <property type="entry name" value="Amidohydro-rel"/>
</dbReference>
<keyword evidence="4" id="KW-1185">Reference proteome</keyword>
<dbReference type="GO" id="GO:0016787">
    <property type="term" value="F:hydrolase activity"/>
    <property type="evidence" value="ECO:0007669"/>
    <property type="project" value="UniProtKB-KW"/>
</dbReference>
<dbReference type="Proteomes" id="UP000309389">
    <property type="component" value="Unassembled WGS sequence"/>
</dbReference>
<name>A0A4V4U9H4_9SPHN</name>
<evidence type="ECO:0000313" key="4">
    <source>
        <dbReference type="Proteomes" id="UP000309389"/>
    </source>
</evidence>
<sequence>MTARLVDTHAHLIADDWTTYPARPFTPDLPVPDRPSFTMTAEQLLAEMDRHGVTSACLVQRGHIYGYDNSYILDSAARYPDRFRPVVILDTQDPETADHYRDLVRNRGVAGFRMANSRPWILDTAWLSSPSAMEVWKACAELGTPMTVIVFDNQLSYVLPLIKLIALMYPDLPVILDHGAMPYGISQYEVALREEAGETVTMPPPPDYGIDATIAIFEDVPNVYFKITEINMERLVKAEVEAAALVRHMVDRFGPGRLVWGSDVGQSMLWNYAEKVEMARGACALLSEAEATAFLHDNGARLYGLAMGAGDESVRRGEAR</sequence>
<dbReference type="InterPro" id="IPR032465">
    <property type="entry name" value="ACMSD"/>
</dbReference>
<dbReference type="Gene3D" id="3.20.20.140">
    <property type="entry name" value="Metal-dependent hydrolases"/>
    <property type="match status" value="1"/>
</dbReference>